<sequence length="101" mass="11523">MLDLDEAIYTHGDQAWECETRRHRDCLRLLTHTRELLRLLDTAPEPVTRDEALRLFGRGLDITFLLDILGEPENTFEHVATHLAVETLGHVEADARHVLGA</sequence>
<evidence type="ECO:0000313" key="2">
    <source>
        <dbReference type="Proteomes" id="UP000321805"/>
    </source>
</evidence>
<dbReference type="AlphaFoldDB" id="A0A5B8U803"/>
<protein>
    <submittedName>
        <fullName evidence="1">Uncharacterized protein</fullName>
    </submittedName>
</protein>
<dbReference type="KEGG" id="bsol:FSW04_17650"/>
<keyword evidence="2" id="KW-1185">Reference proteome</keyword>
<dbReference type="RefSeq" id="WP_146921586.1">
    <property type="nucleotide sequence ID" value="NZ_CP042430.1"/>
</dbReference>
<dbReference type="EMBL" id="CP042430">
    <property type="protein sequence ID" value="QEC49223.1"/>
    <property type="molecule type" value="Genomic_DNA"/>
</dbReference>
<evidence type="ECO:0000313" key="1">
    <source>
        <dbReference type="EMBL" id="QEC49223.1"/>
    </source>
</evidence>
<dbReference type="Proteomes" id="UP000321805">
    <property type="component" value="Chromosome"/>
</dbReference>
<accession>A0A5B8U803</accession>
<gene>
    <name evidence="1" type="ORF">FSW04_17650</name>
</gene>
<reference evidence="1 2" key="1">
    <citation type="journal article" date="2018" name="J. Microbiol.">
        <title>Baekduia soli gen. nov., sp. nov., a novel bacterium isolated from the soil of Baekdu Mountain and proposal of a novel family name, Baekduiaceae fam. nov.</title>
        <authorList>
            <person name="An D.S."/>
            <person name="Siddiqi M.Z."/>
            <person name="Kim K.H."/>
            <person name="Yu H.S."/>
            <person name="Im W.T."/>
        </authorList>
    </citation>
    <scope>NUCLEOTIDE SEQUENCE [LARGE SCALE GENOMIC DNA]</scope>
    <source>
        <strain evidence="1 2">BR7-21</strain>
    </source>
</reference>
<name>A0A5B8U803_9ACTN</name>
<proteinExistence type="predicted"/>
<organism evidence="1 2">
    <name type="scientific">Baekduia soli</name>
    <dbReference type="NCBI Taxonomy" id="496014"/>
    <lineage>
        <taxon>Bacteria</taxon>
        <taxon>Bacillati</taxon>
        <taxon>Actinomycetota</taxon>
        <taxon>Thermoleophilia</taxon>
        <taxon>Solirubrobacterales</taxon>
        <taxon>Baekduiaceae</taxon>
        <taxon>Baekduia</taxon>
    </lineage>
</organism>